<sequence>MTRSTYGECVASYLTADLSGSRHDLSRERRSGTTSVAPVAEGLLPAAWPARVP</sequence>
<organism evidence="1 2">
    <name type="scientific">Actinomyces urogenitalis DSM 15434</name>
    <dbReference type="NCBI Taxonomy" id="525246"/>
    <lineage>
        <taxon>Bacteria</taxon>
        <taxon>Bacillati</taxon>
        <taxon>Actinomycetota</taxon>
        <taxon>Actinomycetes</taxon>
        <taxon>Actinomycetales</taxon>
        <taxon>Actinomycetaceae</taxon>
        <taxon>Actinomyces</taxon>
    </lineage>
</organism>
<evidence type="ECO:0000313" key="1">
    <source>
        <dbReference type="EMBL" id="EEH65989.1"/>
    </source>
</evidence>
<protein>
    <submittedName>
        <fullName evidence="1">Uncharacterized protein</fullName>
    </submittedName>
</protein>
<keyword evidence="2" id="KW-1185">Reference proteome</keyword>
<evidence type="ECO:0000313" key="2">
    <source>
        <dbReference type="Proteomes" id="UP000004778"/>
    </source>
</evidence>
<reference evidence="1 2" key="1">
    <citation type="submission" date="2009-01" db="EMBL/GenBank/DDBJ databases">
        <authorList>
            <person name="Qin X."/>
            <person name="Bachman B."/>
            <person name="Battles P."/>
            <person name="Bell A."/>
            <person name="Bess C."/>
            <person name="Bickham C."/>
            <person name="Chaboub L."/>
            <person name="Chen D."/>
            <person name="Coyle M."/>
            <person name="Deiros D.R."/>
            <person name="Dinh H."/>
            <person name="Forbes L."/>
            <person name="Fowler G."/>
            <person name="Francisco L."/>
            <person name="Fu Q."/>
            <person name="Gubbala S."/>
            <person name="Hale W."/>
            <person name="Han Y."/>
            <person name="Hemphill L."/>
            <person name="Highlander S.K."/>
            <person name="Hirani K."/>
            <person name="Hogues M."/>
            <person name="Jackson L."/>
            <person name="Jakkamsetti A."/>
            <person name="Javaid M."/>
            <person name="Jiang H."/>
            <person name="Korchina V."/>
            <person name="Kovar C."/>
            <person name="Lara F."/>
            <person name="Lee S."/>
            <person name="Mata R."/>
            <person name="Mathew T."/>
            <person name="Moen C."/>
            <person name="Morales K."/>
            <person name="Munidasa M."/>
            <person name="Nazareth L."/>
            <person name="Ngo R."/>
            <person name="Nguyen L."/>
            <person name="Okwuonu G."/>
            <person name="Ongeri F."/>
            <person name="Patil S."/>
            <person name="Petrosino J."/>
            <person name="Pham C."/>
            <person name="Pham P."/>
            <person name="Pu L.-L."/>
            <person name="Puazo M."/>
            <person name="Raj R."/>
            <person name="Reid J."/>
            <person name="Rouhana J."/>
            <person name="Saada N."/>
            <person name="Shang Y."/>
            <person name="Simmons D."/>
            <person name="Thornton R."/>
            <person name="Warren J."/>
            <person name="Weissenberger G."/>
            <person name="Zhang J."/>
            <person name="Zhang L."/>
            <person name="Zhou C."/>
            <person name="Zhu D."/>
            <person name="Muzny D."/>
            <person name="Worley K."/>
            <person name="Gibbs R."/>
        </authorList>
    </citation>
    <scope>NUCLEOTIDE SEQUENCE [LARGE SCALE GENOMIC DNA]</scope>
    <source>
        <strain evidence="1 2">DSM 15434</strain>
    </source>
</reference>
<proteinExistence type="predicted"/>
<dbReference type="HOGENOM" id="CLU_3057681_0_0_11"/>
<accession>C0W5K8</accession>
<comment type="caution">
    <text evidence="1">The sequence shown here is derived from an EMBL/GenBank/DDBJ whole genome shotgun (WGS) entry which is preliminary data.</text>
</comment>
<dbReference type="AlphaFoldDB" id="C0W5K8"/>
<dbReference type="Proteomes" id="UP000004778">
    <property type="component" value="Unassembled WGS sequence"/>
</dbReference>
<name>C0W5K8_9ACTO</name>
<gene>
    <name evidence="1" type="ORF">HMPREF0058_1152</name>
</gene>
<dbReference type="EMBL" id="ACFH01000086">
    <property type="protein sequence ID" value="EEH65989.1"/>
    <property type="molecule type" value="Genomic_DNA"/>
</dbReference>